<evidence type="ECO:0000256" key="1">
    <source>
        <dbReference type="SAM" id="MobiDB-lite"/>
    </source>
</evidence>
<dbReference type="InterPro" id="IPR036063">
    <property type="entry name" value="Smr_dom_sf"/>
</dbReference>
<dbReference type="AlphaFoldDB" id="A0A550CXP6"/>
<feature type="compositionally biased region" description="Basic and acidic residues" evidence="1">
    <location>
        <begin position="48"/>
        <end position="57"/>
    </location>
</feature>
<dbReference type="Pfam" id="PF01713">
    <property type="entry name" value="Smr"/>
    <property type="match status" value="1"/>
</dbReference>
<dbReference type="Pfam" id="PF08590">
    <property type="entry name" value="DUF1771"/>
    <property type="match status" value="1"/>
</dbReference>
<feature type="compositionally biased region" description="Basic and acidic residues" evidence="1">
    <location>
        <begin position="86"/>
        <end position="96"/>
    </location>
</feature>
<feature type="region of interest" description="Disordered" evidence="1">
    <location>
        <begin position="142"/>
        <end position="164"/>
    </location>
</feature>
<evidence type="ECO:0000259" key="2">
    <source>
        <dbReference type="PROSITE" id="PS50828"/>
    </source>
</evidence>
<feature type="region of interest" description="Disordered" evidence="1">
    <location>
        <begin position="45"/>
        <end position="113"/>
    </location>
</feature>
<evidence type="ECO:0000313" key="3">
    <source>
        <dbReference type="EMBL" id="TRM69567.1"/>
    </source>
</evidence>
<dbReference type="OrthoDB" id="3231855at2759"/>
<organism evidence="3 4">
    <name type="scientific">Schizophyllum amplum</name>
    <dbReference type="NCBI Taxonomy" id="97359"/>
    <lineage>
        <taxon>Eukaryota</taxon>
        <taxon>Fungi</taxon>
        <taxon>Dikarya</taxon>
        <taxon>Basidiomycota</taxon>
        <taxon>Agaricomycotina</taxon>
        <taxon>Agaricomycetes</taxon>
        <taxon>Agaricomycetidae</taxon>
        <taxon>Agaricales</taxon>
        <taxon>Schizophyllaceae</taxon>
        <taxon>Schizophyllum</taxon>
    </lineage>
</organism>
<feature type="compositionally biased region" description="Basic and acidic residues" evidence="1">
    <location>
        <begin position="148"/>
        <end position="164"/>
    </location>
</feature>
<feature type="domain" description="Smr" evidence="2">
    <location>
        <begin position="188"/>
        <end position="264"/>
    </location>
</feature>
<evidence type="ECO:0000313" key="4">
    <source>
        <dbReference type="Proteomes" id="UP000320762"/>
    </source>
</evidence>
<dbReference type="Proteomes" id="UP000320762">
    <property type="component" value="Unassembled WGS sequence"/>
</dbReference>
<sequence length="290" mass="32445">MRGWRGFVLNYDCPLPQGSVHCSYPAPSMLGSLLRSLFNLVCGSSTTEEEKPHRPQHETAPQQGRPQKQQYPPQQQHQQQPHQQHRPQEQRPPRHERPVHHGKQSDPNLINQSNPQYLDLRAQANKEGDAMARAFEESHSAYAGGDGARAKELSNEGKAHQRRMEELNKKAADWIYVENNKDSQPGEVDLHGLYVKEAIERTESAIEDAKRRGDHEVHLIVGKGLHSQGNAAKIKPAIEQLMVKHNLVADLDPDNAGVLVVQIGGGDQRGVDPDEIARRLDRNGEGCVVM</sequence>
<dbReference type="PROSITE" id="PS50828">
    <property type="entry name" value="SMR"/>
    <property type="match status" value="1"/>
</dbReference>
<proteinExistence type="predicted"/>
<dbReference type="SMART" id="SM01162">
    <property type="entry name" value="DUF1771"/>
    <property type="match status" value="1"/>
</dbReference>
<dbReference type="SUPFAM" id="SSF160443">
    <property type="entry name" value="SMR domain-like"/>
    <property type="match status" value="1"/>
</dbReference>
<dbReference type="InterPro" id="IPR013899">
    <property type="entry name" value="DUF1771"/>
</dbReference>
<dbReference type="PANTHER" id="PTHR47417">
    <property type="entry name" value="SMR DOMAIN-CONTAINING PROTEIN YPL199C"/>
    <property type="match status" value="1"/>
</dbReference>
<dbReference type="InterPro" id="IPR053020">
    <property type="entry name" value="Smr_domain_protein"/>
</dbReference>
<keyword evidence="4" id="KW-1185">Reference proteome</keyword>
<dbReference type="Gene3D" id="3.30.1370.110">
    <property type="match status" value="1"/>
</dbReference>
<protein>
    <recommendedName>
        <fullName evidence="2">Smr domain-containing protein</fullName>
    </recommendedName>
</protein>
<comment type="caution">
    <text evidence="3">The sequence shown here is derived from an EMBL/GenBank/DDBJ whole genome shotgun (WGS) entry which is preliminary data.</text>
</comment>
<dbReference type="PANTHER" id="PTHR47417:SF1">
    <property type="entry name" value="SMR DOMAIN-CONTAINING PROTEIN YPL199C"/>
    <property type="match status" value="1"/>
</dbReference>
<dbReference type="STRING" id="97359.A0A550CXP6"/>
<feature type="compositionally biased region" description="Low complexity" evidence="1">
    <location>
        <begin position="61"/>
        <end position="82"/>
    </location>
</feature>
<accession>A0A550CXP6</accession>
<dbReference type="SMART" id="SM00463">
    <property type="entry name" value="SMR"/>
    <property type="match status" value="1"/>
</dbReference>
<name>A0A550CXP6_9AGAR</name>
<reference evidence="3 4" key="1">
    <citation type="journal article" date="2019" name="New Phytol.">
        <title>Comparative genomics reveals unique wood-decay strategies and fruiting body development in the Schizophyllaceae.</title>
        <authorList>
            <person name="Almasi E."/>
            <person name="Sahu N."/>
            <person name="Krizsan K."/>
            <person name="Balint B."/>
            <person name="Kovacs G.M."/>
            <person name="Kiss B."/>
            <person name="Cseklye J."/>
            <person name="Drula E."/>
            <person name="Henrissat B."/>
            <person name="Nagy I."/>
            <person name="Chovatia M."/>
            <person name="Adam C."/>
            <person name="LaButti K."/>
            <person name="Lipzen A."/>
            <person name="Riley R."/>
            <person name="Grigoriev I.V."/>
            <person name="Nagy L.G."/>
        </authorList>
    </citation>
    <scope>NUCLEOTIDE SEQUENCE [LARGE SCALE GENOMIC DNA]</scope>
    <source>
        <strain evidence="3 4">NL-1724</strain>
    </source>
</reference>
<dbReference type="InterPro" id="IPR002625">
    <property type="entry name" value="Smr_dom"/>
</dbReference>
<dbReference type="EMBL" id="VDMD01000001">
    <property type="protein sequence ID" value="TRM69567.1"/>
    <property type="molecule type" value="Genomic_DNA"/>
</dbReference>
<gene>
    <name evidence="3" type="ORF">BD626DRAFT_474554</name>
</gene>